<accession>A0A660L1P9</accession>
<gene>
    <name evidence="1" type="ORF">C8N24_4837</name>
</gene>
<name>A0A660L1P9_9ACTN</name>
<dbReference type="EMBL" id="RBIL01000002">
    <property type="protein sequence ID" value="RKQ86822.1"/>
    <property type="molecule type" value="Genomic_DNA"/>
</dbReference>
<protein>
    <submittedName>
        <fullName evidence="1">Uncharacterized protein</fullName>
    </submittedName>
</protein>
<dbReference type="Proteomes" id="UP000278962">
    <property type="component" value="Unassembled WGS sequence"/>
</dbReference>
<sequence length="224" mass="24869">MRHRPPDALLPEVADPVVASARGVAAGLRLRHGPRSVIVTERRLVVFDAHQPVADLPRVVADATWTPPNELVVAFAGERWALRVPAEEHEHAEEVLAALAHEPFVAVLDTIDLPHRTRRALDLDGCEHCALVLTRERLLVLARRQIRTEIALCCPRATARVRVHETVWPGGDLLFDRLVLEVDGKPLELDVDRRWHERVCALVTALGGTSRPAAPPRTTRKADP</sequence>
<dbReference type="AlphaFoldDB" id="A0A660L1P9"/>
<organism evidence="1 2">
    <name type="scientific">Solirubrobacter pauli</name>
    <dbReference type="NCBI Taxonomy" id="166793"/>
    <lineage>
        <taxon>Bacteria</taxon>
        <taxon>Bacillati</taxon>
        <taxon>Actinomycetota</taxon>
        <taxon>Thermoleophilia</taxon>
        <taxon>Solirubrobacterales</taxon>
        <taxon>Solirubrobacteraceae</taxon>
        <taxon>Solirubrobacter</taxon>
    </lineage>
</organism>
<evidence type="ECO:0000313" key="1">
    <source>
        <dbReference type="EMBL" id="RKQ86822.1"/>
    </source>
</evidence>
<reference evidence="1 2" key="1">
    <citation type="submission" date="2018-10" db="EMBL/GenBank/DDBJ databases">
        <title>Genomic Encyclopedia of Archaeal and Bacterial Type Strains, Phase II (KMG-II): from individual species to whole genera.</title>
        <authorList>
            <person name="Goeker M."/>
        </authorList>
    </citation>
    <scope>NUCLEOTIDE SEQUENCE [LARGE SCALE GENOMIC DNA]</scope>
    <source>
        <strain evidence="1 2">DSM 14954</strain>
    </source>
</reference>
<evidence type="ECO:0000313" key="2">
    <source>
        <dbReference type="Proteomes" id="UP000278962"/>
    </source>
</evidence>
<keyword evidence="2" id="KW-1185">Reference proteome</keyword>
<proteinExistence type="predicted"/>
<dbReference type="RefSeq" id="WP_121254880.1">
    <property type="nucleotide sequence ID" value="NZ_RBIL01000002.1"/>
</dbReference>
<comment type="caution">
    <text evidence="1">The sequence shown here is derived from an EMBL/GenBank/DDBJ whole genome shotgun (WGS) entry which is preliminary data.</text>
</comment>